<organism evidence="2 3">
    <name type="scientific">Umbra pygmaea</name>
    <name type="common">Eastern mudminnow</name>
    <dbReference type="NCBI Taxonomy" id="75934"/>
    <lineage>
        <taxon>Eukaryota</taxon>
        <taxon>Metazoa</taxon>
        <taxon>Chordata</taxon>
        <taxon>Craniata</taxon>
        <taxon>Vertebrata</taxon>
        <taxon>Euteleostomi</taxon>
        <taxon>Actinopterygii</taxon>
        <taxon>Neopterygii</taxon>
        <taxon>Teleostei</taxon>
        <taxon>Protacanthopterygii</taxon>
        <taxon>Esociformes</taxon>
        <taxon>Umbridae</taxon>
        <taxon>Umbra</taxon>
    </lineage>
</organism>
<dbReference type="Pfam" id="PF24764">
    <property type="entry name" value="rva_4"/>
    <property type="match status" value="2"/>
</dbReference>
<name>A0ABD0WPT1_UMBPY</name>
<dbReference type="Proteomes" id="UP001557470">
    <property type="component" value="Unassembled WGS sequence"/>
</dbReference>
<evidence type="ECO:0000313" key="3">
    <source>
        <dbReference type="Proteomes" id="UP001557470"/>
    </source>
</evidence>
<accession>A0ABD0WPT1</accession>
<sequence>MFFLRGEFHCASCFFVCQVSRVRESLRRVDPYGTELRALANHTLHRRQYSVPAPNAMWHIDGNHKLIRWRFVIHGGIDGFSRFIVYLTAATNNRASTVLDSFLVAVNQFGVPSRVWSDKGMENIEVAHFMVQNRGENRHSHITGRSVHNQRNMEAEGILDPDNEIHVFALHWSFLPQLQRQLHFFKEAWNLHGLRTEGHQSPNLLWTRFREAEDPDMVEGDYGIDWDGPHEPEATGLPIPDVVLPRDLTAEKTAGLPDRDVSLMDAVDVYTQTVEQLMDILGELA</sequence>
<comment type="caution">
    <text evidence="2">The sequence shown here is derived from an EMBL/GenBank/DDBJ whole genome shotgun (WGS) entry which is preliminary data.</text>
</comment>
<dbReference type="PANTHER" id="PTHR46791:SF4">
    <property type="match status" value="1"/>
</dbReference>
<reference evidence="2 3" key="1">
    <citation type="submission" date="2024-06" db="EMBL/GenBank/DDBJ databases">
        <authorList>
            <person name="Pan Q."/>
            <person name="Wen M."/>
            <person name="Jouanno E."/>
            <person name="Zahm M."/>
            <person name="Klopp C."/>
            <person name="Cabau C."/>
            <person name="Louis A."/>
            <person name="Berthelot C."/>
            <person name="Parey E."/>
            <person name="Roest Crollius H."/>
            <person name="Montfort J."/>
            <person name="Robinson-Rechavi M."/>
            <person name="Bouchez O."/>
            <person name="Lampietro C."/>
            <person name="Lopez Roques C."/>
            <person name="Donnadieu C."/>
            <person name="Postlethwait J."/>
            <person name="Bobe J."/>
            <person name="Verreycken H."/>
            <person name="Guiguen Y."/>
        </authorList>
    </citation>
    <scope>NUCLEOTIDE SEQUENCE [LARGE SCALE GENOMIC DNA]</scope>
    <source>
        <strain evidence="2">Up_M1</strain>
        <tissue evidence="2">Testis</tissue>
    </source>
</reference>
<dbReference type="SUPFAM" id="SSF53098">
    <property type="entry name" value="Ribonuclease H-like"/>
    <property type="match status" value="1"/>
</dbReference>
<gene>
    <name evidence="2" type="ORF">UPYG_G00176460</name>
</gene>
<proteinExistence type="predicted"/>
<dbReference type="PANTHER" id="PTHR46791">
    <property type="entry name" value="EXPRESSED PROTEIN"/>
    <property type="match status" value="1"/>
</dbReference>
<feature type="domain" description="Integrase catalytic" evidence="1">
    <location>
        <begin position="50"/>
        <end position="210"/>
    </location>
</feature>
<protein>
    <recommendedName>
        <fullName evidence="1">Integrase catalytic domain-containing protein</fullName>
    </recommendedName>
</protein>
<dbReference type="Gene3D" id="3.30.420.10">
    <property type="entry name" value="Ribonuclease H-like superfamily/Ribonuclease H"/>
    <property type="match status" value="1"/>
</dbReference>
<dbReference type="InterPro" id="IPR001584">
    <property type="entry name" value="Integrase_cat-core"/>
</dbReference>
<evidence type="ECO:0000259" key="1">
    <source>
        <dbReference type="PROSITE" id="PS50994"/>
    </source>
</evidence>
<dbReference type="InterPro" id="IPR036397">
    <property type="entry name" value="RNaseH_sf"/>
</dbReference>
<dbReference type="AlphaFoldDB" id="A0ABD0WPT1"/>
<evidence type="ECO:0000313" key="2">
    <source>
        <dbReference type="EMBL" id="KAL0978844.1"/>
    </source>
</evidence>
<dbReference type="InterPro" id="IPR012337">
    <property type="entry name" value="RNaseH-like_sf"/>
</dbReference>
<dbReference type="EMBL" id="JAGEUA010000005">
    <property type="protein sequence ID" value="KAL0978844.1"/>
    <property type="molecule type" value="Genomic_DNA"/>
</dbReference>
<keyword evidence="3" id="KW-1185">Reference proteome</keyword>
<dbReference type="InterPro" id="IPR058913">
    <property type="entry name" value="Integrase_dom_put"/>
</dbReference>
<dbReference type="PROSITE" id="PS50994">
    <property type="entry name" value="INTEGRASE"/>
    <property type="match status" value="1"/>
</dbReference>